<comment type="similarity">
    <text evidence="2 8">Belongs to the malic enzymes family.</text>
</comment>
<dbReference type="GO" id="GO:0006108">
    <property type="term" value="P:malate metabolic process"/>
    <property type="evidence" value="ECO:0007669"/>
    <property type="project" value="TreeGrafter"/>
</dbReference>
<keyword evidence="4 8" id="KW-0560">Oxidoreductase</keyword>
<comment type="caution">
    <text evidence="11">The sequence shown here is derived from an EMBL/GenBank/DDBJ whole genome shotgun (WGS) entry which is preliminary data.</text>
</comment>
<feature type="binding site" evidence="7">
    <location>
        <position position="351"/>
    </location>
    <ligand>
        <name>a divalent metal cation</name>
        <dbReference type="ChEBI" id="CHEBI:60240"/>
    </ligand>
</feature>
<dbReference type="NCBIfam" id="NF010052">
    <property type="entry name" value="PRK13529.1"/>
    <property type="match status" value="1"/>
</dbReference>
<keyword evidence="3 7" id="KW-0479">Metal-binding</keyword>
<dbReference type="GO" id="GO:0051287">
    <property type="term" value="F:NAD binding"/>
    <property type="evidence" value="ECO:0007669"/>
    <property type="project" value="InterPro"/>
</dbReference>
<comment type="cofactor">
    <cofactor evidence="7">
        <name>Mg(2+)</name>
        <dbReference type="ChEBI" id="CHEBI:18420"/>
    </cofactor>
    <cofactor evidence="7">
        <name>Mn(2+)</name>
        <dbReference type="ChEBI" id="CHEBI:29035"/>
    </cofactor>
    <text evidence="7">Divalent metal cations. Prefers magnesium or manganese.</text>
</comment>
<dbReference type="Gene3D" id="3.40.50.720">
    <property type="entry name" value="NAD(P)-binding Rossmann-like Domain"/>
    <property type="match status" value="1"/>
</dbReference>
<comment type="cofactor">
    <cofactor evidence="1">
        <name>Mn(2+)</name>
        <dbReference type="ChEBI" id="CHEBI:29035"/>
    </cofactor>
</comment>
<dbReference type="PRINTS" id="PR00072">
    <property type="entry name" value="MALOXRDTASE"/>
</dbReference>
<reference evidence="12" key="1">
    <citation type="journal article" date="2019" name="Nat. Commun.">
        <title>Expansion of phycobilisome linker gene families in mesophilic red algae.</title>
        <authorList>
            <person name="Lee J."/>
            <person name="Kim D."/>
            <person name="Bhattacharya D."/>
            <person name="Yoon H.S."/>
        </authorList>
    </citation>
    <scope>NUCLEOTIDE SEQUENCE [LARGE SCALE GENOMIC DNA]</scope>
    <source>
        <strain evidence="12">CCMP 1328</strain>
    </source>
</reference>
<dbReference type="InterPro" id="IPR037062">
    <property type="entry name" value="Malic_N_dom_sf"/>
</dbReference>
<dbReference type="InterPro" id="IPR046346">
    <property type="entry name" value="Aminoacid_DH-like_N_sf"/>
</dbReference>
<proteinExistence type="inferred from homology"/>
<evidence type="ECO:0000256" key="1">
    <source>
        <dbReference type="ARBA" id="ARBA00001936"/>
    </source>
</evidence>
<feature type="active site" description="Proton acceptor" evidence="5">
    <location>
        <position position="280"/>
    </location>
</feature>
<organism evidence="11 12">
    <name type="scientific">Porphyridium purpureum</name>
    <name type="common">Red alga</name>
    <name type="synonym">Porphyridium cruentum</name>
    <dbReference type="NCBI Taxonomy" id="35688"/>
    <lineage>
        <taxon>Eukaryota</taxon>
        <taxon>Rhodophyta</taxon>
        <taxon>Bangiophyceae</taxon>
        <taxon>Porphyridiales</taxon>
        <taxon>Porphyridiaceae</taxon>
        <taxon>Porphyridium</taxon>
    </lineage>
</organism>
<feature type="domain" description="Malic enzyme NAD-binding" evidence="9">
    <location>
        <begin position="376"/>
        <end position="640"/>
    </location>
</feature>
<name>A0A5J4YWQ0_PORPP</name>
<dbReference type="GO" id="GO:0046872">
    <property type="term" value="F:metal ion binding"/>
    <property type="evidence" value="ECO:0007669"/>
    <property type="project" value="UniProtKB-KW"/>
</dbReference>
<dbReference type="SUPFAM" id="SSF51735">
    <property type="entry name" value="NAD(P)-binding Rossmann-fold domains"/>
    <property type="match status" value="1"/>
</dbReference>
<dbReference type="Pfam" id="PF00390">
    <property type="entry name" value="malic"/>
    <property type="match status" value="1"/>
</dbReference>
<evidence type="ECO:0000256" key="4">
    <source>
        <dbReference type="ARBA" id="ARBA00023002"/>
    </source>
</evidence>
<evidence type="ECO:0000259" key="9">
    <source>
        <dbReference type="SMART" id="SM00919"/>
    </source>
</evidence>
<dbReference type="InterPro" id="IPR036291">
    <property type="entry name" value="NAD(P)-bd_dom_sf"/>
</dbReference>
<gene>
    <name evidence="11" type="ORF">FVE85_2164</name>
</gene>
<dbReference type="SMART" id="SM00919">
    <property type="entry name" value="Malic_M"/>
    <property type="match status" value="1"/>
</dbReference>
<evidence type="ECO:0000256" key="6">
    <source>
        <dbReference type="PIRSR" id="PIRSR000106-2"/>
    </source>
</evidence>
<dbReference type="InterPro" id="IPR015884">
    <property type="entry name" value="Malic_enzyme_CS"/>
</dbReference>
<feature type="binding site" evidence="6">
    <location>
        <position position="571"/>
    </location>
    <ligand>
        <name>(S)-malate</name>
        <dbReference type="ChEBI" id="CHEBI:15589"/>
    </ligand>
</feature>
<accession>A0A5J4YWQ0</accession>
<dbReference type="Gene3D" id="3.40.50.10380">
    <property type="entry name" value="Malic enzyme, N-terminal domain"/>
    <property type="match status" value="1"/>
</dbReference>
<dbReference type="PANTHER" id="PTHR23406">
    <property type="entry name" value="MALIC ENZYME-RELATED"/>
    <property type="match status" value="1"/>
</dbReference>
<evidence type="ECO:0000259" key="10">
    <source>
        <dbReference type="SMART" id="SM01274"/>
    </source>
</evidence>
<dbReference type="InterPro" id="IPR012302">
    <property type="entry name" value="Malic_NAD-bd"/>
</dbReference>
<feature type="binding site" evidence="7">
    <location>
        <position position="375"/>
    </location>
    <ligand>
        <name>a divalent metal cation</name>
        <dbReference type="ChEBI" id="CHEBI:60240"/>
    </ligand>
</feature>
<evidence type="ECO:0000256" key="3">
    <source>
        <dbReference type="ARBA" id="ARBA00022723"/>
    </source>
</evidence>
<dbReference type="PIRSF" id="PIRSF000106">
    <property type="entry name" value="ME"/>
    <property type="match status" value="1"/>
</dbReference>
<dbReference type="OMA" id="YPNMVVQ"/>
<feature type="domain" description="Malic enzyme N-terminal" evidence="10">
    <location>
        <begin position="186"/>
        <end position="366"/>
    </location>
</feature>
<dbReference type="InterPro" id="IPR012301">
    <property type="entry name" value="Malic_N_dom"/>
</dbReference>
<feature type="binding site" evidence="6">
    <location>
        <position position="262"/>
    </location>
    <ligand>
        <name>(S)-malate</name>
        <dbReference type="ChEBI" id="CHEBI:15589"/>
    </ligand>
</feature>
<dbReference type="Pfam" id="PF03949">
    <property type="entry name" value="Malic_M"/>
    <property type="match status" value="1"/>
</dbReference>
<dbReference type="PROSITE" id="PS00331">
    <property type="entry name" value="MALIC_ENZYMES"/>
    <property type="match status" value="1"/>
</dbReference>
<evidence type="ECO:0000256" key="5">
    <source>
        <dbReference type="PIRSR" id="PIRSR000106-1"/>
    </source>
</evidence>
<evidence type="ECO:0000256" key="8">
    <source>
        <dbReference type="RuleBase" id="RU003426"/>
    </source>
</evidence>
<keyword evidence="12" id="KW-1185">Reference proteome</keyword>
<dbReference type="SMART" id="SM01274">
    <property type="entry name" value="malic"/>
    <property type="match status" value="1"/>
</dbReference>
<feature type="binding site" evidence="6">
    <location>
        <position position="523"/>
    </location>
    <ligand>
        <name>(S)-malate</name>
        <dbReference type="ChEBI" id="CHEBI:15589"/>
    </ligand>
</feature>
<evidence type="ECO:0000256" key="7">
    <source>
        <dbReference type="PIRSR" id="PIRSR000106-3"/>
    </source>
</evidence>
<dbReference type="OrthoDB" id="5365701at2759"/>
<dbReference type="Proteomes" id="UP000324585">
    <property type="component" value="Unassembled WGS sequence"/>
</dbReference>
<feature type="active site" description="Proton donor" evidence="5">
    <location>
        <position position="209"/>
    </location>
</feature>
<dbReference type="EMBL" id="VRMN01000003">
    <property type="protein sequence ID" value="KAA8496009.1"/>
    <property type="molecule type" value="Genomic_DNA"/>
</dbReference>
<evidence type="ECO:0000313" key="12">
    <source>
        <dbReference type="Proteomes" id="UP000324585"/>
    </source>
</evidence>
<dbReference type="SUPFAM" id="SSF53223">
    <property type="entry name" value="Aminoacid dehydrogenase-like, N-terminal domain"/>
    <property type="match status" value="1"/>
</dbReference>
<evidence type="ECO:0000256" key="2">
    <source>
        <dbReference type="ARBA" id="ARBA00008785"/>
    </source>
</evidence>
<dbReference type="PANTHER" id="PTHR23406:SF32">
    <property type="entry name" value="NADP-DEPENDENT MALIC ENZYME"/>
    <property type="match status" value="1"/>
</dbReference>
<protein>
    <recommendedName>
        <fullName evidence="8">Malic enzyme</fullName>
    </recommendedName>
</protein>
<sequence>MRRFAVCVCDEFVCNAVFEFRTTSSRYREKSATLTALNCTADGSNGSGQVWIRMWAVLRWVPARSGLEKGAALAGRQWIPLMRCSCTGIGSSHDGTNSLWPEGRTRHMRRMRDDVSKTKHTGMDVVYDSLVNRGTGFSRDERERLRIRGLVPAAVQTLENQLDRIWVALSAMEDDLEKYSFLSQLHDRNQVLFFKLLKDHFELLAPIVYTPTVGAACLKQHMMYRRTRGMWFSALDRGCMHSMVYNWPEDDIDILVVTDGSRILGLGDLGSNGMQIPIGKLALYCAGGGLHPKRTLPVVLDVGTNNAKLRVHPLYLGLRQQRLDGQEYYDFVEEWIGAVFERWPNVMVQFEDFANPHASVLLEKYRHRVRCFNDDIQSTGCITVAAVLASLRARGLPFSAITQERIVCVGAGSAGIGVCESLVRCMMDEGLSRKDALSRFWLTDQRGLLAQGRESGTGPGLQLGQAPFVRSDLPSGMTLLDVISTVKPTVLIGLSGVAGIFTEEVVREMCRHAKQPVVLPLSNPSSSSECTAEDFFRWTRAEKKHAIFASGSPFPDVHFADGSKGRTNQCNNVYNFPGIGLCHMAIRLDHVTDEMFQAAARRIASLVSTDKALNGRLFPPVSELRQVSVEVAEAVALVAIDQKLTPLTPADKPAIRTIIENSMWEPEYKPIVPI</sequence>
<dbReference type="AlphaFoldDB" id="A0A5J4YWQ0"/>
<feature type="binding site" evidence="7">
    <location>
        <position position="352"/>
    </location>
    <ligand>
        <name>a divalent metal cation</name>
        <dbReference type="ChEBI" id="CHEBI:60240"/>
    </ligand>
</feature>
<dbReference type="InterPro" id="IPR001891">
    <property type="entry name" value="Malic_OxRdtase"/>
</dbReference>
<dbReference type="GO" id="GO:0004471">
    <property type="term" value="F:malate dehydrogenase (decarboxylating) (NAD+) activity"/>
    <property type="evidence" value="ECO:0007669"/>
    <property type="project" value="TreeGrafter"/>
</dbReference>
<dbReference type="GO" id="GO:0005739">
    <property type="term" value="C:mitochondrion"/>
    <property type="evidence" value="ECO:0007669"/>
    <property type="project" value="TreeGrafter"/>
</dbReference>
<evidence type="ECO:0000313" key="11">
    <source>
        <dbReference type="EMBL" id="KAA8496009.1"/>
    </source>
</evidence>